<dbReference type="GO" id="GO:0016740">
    <property type="term" value="F:transferase activity"/>
    <property type="evidence" value="ECO:0007669"/>
    <property type="project" value="UniProtKB-KW"/>
</dbReference>
<evidence type="ECO:0000256" key="9">
    <source>
        <dbReference type="ARBA" id="ARBA00022842"/>
    </source>
</evidence>
<keyword evidence="5" id="KW-0819">tRNA processing</keyword>
<keyword evidence="4" id="KW-0963">Cytoplasm</keyword>
<evidence type="ECO:0000256" key="5">
    <source>
        <dbReference type="ARBA" id="ARBA00022694"/>
    </source>
</evidence>
<keyword evidence="6" id="KW-0479">Metal-binding</keyword>
<dbReference type="Proteomes" id="UP000477311">
    <property type="component" value="Unassembled WGS sequence"/>
</dbReference>
<comment type="subcellular location">
    <subcellularLocation>
        <location evidence="1">Cytoplasm</location>
    </subcellularLocation>
</comment>
<organism evidence="11 12">
    <name type="scientific">Limisphaera ngatamarikiensis</name>
    <dbReference type="NCBI Taxonomy" id="1324935"/>
    <lineage>
        <taxon>Bacteria</taxon>
        <taxon>Pseudomonadati</taxon>
        <taxon>Verrucomicrobiota</taxon>
        <taxon>Verrucomicrobiia</taxon>
        <taxon>Limisphaerales</taxon>
        <taxon>Limisphaeraceae</taxon>
        <taxon>Limisphaera</taxon>
    </lineage>
</organism>
<dbReference type="Pfam" id="PF02367">
    <property type="entry name" value="TsaE"/>
    <property type="match status" value="1"/>
</dbReference>
<dbReference type="PANTHER" id="PTHR33540:SF2">
    <property type="entry name" value="TRNA THREONYLCARBAMOYLADENOSINE BIOSYNTHESIS PROTEIN TSAE"/>
    <property type="match status" value="1"/>
</dbReference>
<dbReference type="InterPro" id="IPR003442">
    <property type="entry name" value="T6A_TsaE"/>
</dbReference>
<dbReference type="GO" id="GO:0005737">
    <property type="term" value="C:cytoplasm"/>
    <property type="evidence" value="ECO:0007669"/>
    <property type="project" value="UniProtKB-SubCell"/>
</dbReference>
<keyword evidence="8" id="KW-0067">ATP-binding</keyword>
<dbReference type="GO" id="GO:0005524">
    <property type="term" value="F:ATP binding"/>
    <property type="evidence" value="ECO:0007669"/>
    <property type="project" value="UniProtKB-KW"/>
</dbReference>
<evidence type="ECO:0000313" key="11">
    <source>
        <dbReference type="EMBL" id="NGO40510.1"/>
    </source>
</evidence>
<keyword evidence="12" id="KW-1185">Reference proteome</keyword>
<dbReference type="InterPro" id="IPR027417">
    <property type="entry name" value="P-loop_NTPase"/>
</dbReference>
<dbReference type="GO" id="GO:0002949">
    <property type="term" value="P:tRNA threonylcarbamoyladenosine modification"/>
    <property type="evidence" value="ECO:0007669"/>
    <property type="project" value="InterPro"/>
</dbReference>
<gene>
    <name evidence="11" type="primary">tsaE</name>
    <name evidence="11" type="ORF">G4L39_14070</name>
</gene>
<evidence type="ECO:0000256" key="6">
    <source>
        <dbReference type="ARBA" id="ARBA00022723"/>
    </source>
</evidence>
<evidence type="ECO:0000256" key="4">
    <source>
        <dbReference type="ARBA" id="ARBA00022490"/>
    </source>
</evidence>
<name>A0A6M1S5I7_9BACT</name>
<dbReference type="NCBIfam" id="TIGR00150">
    <property type="entry name" value="T6A_YjeE"/>
    <property type="match status" value="1"/>
</dbReference>
<evidence type="ECO:0000256" key="10">
    <source>
        <dbReference type="ARBA" id="ARBA00032441"/>
    </source>
</evidence>
<proteinExistence type="inferred from homology"/>
<dbReference type="PANTHER" id="PTHR33540">
    <property type="entry name" value="TRNA THREONYLCARBAMOYLADENOSINE BIOSYNTHESIS PROTEIN TSAE"/>
    <property type="match status" value="1"/>
</dbReference>
<evidence type="ECO:0000256" key="1">
    <source>
        <dbReference type="ARBA" id="ARBA00004496"/>
    </source>
</evidence>
<evidence type="ECO:0000313" key="12">
    <source>
        <dbReference type="Proteomes" id="UP000477311"/>
    </source>
</evidence>
<reference evidence="11 12" key="1">
    <citation type="submission" date="2020-02" db="EMBL/GenBank/DDBJ databases">
        <title>Draft genome sequence of Limisphaera ngatamarikiensis NGM72.4T, a thermophilic Verrucomicrobia grouped in subdivision 3.</title>
        <authorList>
            <person name="Carere C.R."/>
            <person name="Steen J."/>
            <person name="Hugenholtz P."/>
            <person name="Stott M.B."/>
        </authorList>
    </citation>
    <scope>NUCLEOTIDE SEQUENCE [LARGE SCALE GENOMIC DNA]</scope>
    <source>
        <strain evidence="11 12">NGM72.4</strain>
    </source>
</reference>
<keyword evidence="9" id="KW-0460">Magnesium</keyword>
<dbReference type="Gene3D" id="3.40.50.300">
    <property type="entry name" value="P-loop containing nucleotide triphosphate hydrolases"/>
    <property type="match status" value="1"/>
</dbReference>
<evidence type="ECO:0000256" key="8">
    <source>
        <dbReference type="ARBA" id="ARBA00022840"/>
    </source>
</evidence>
<protein>
    <recommendedName>
        <fullName evidence="3">tRNA threonylcarbamoyladenosine biosynthesis protein TsaE</fullName>
    </recommendedName>
    <alternativeName>
        <fullName evidence="10">t(6)A37 threonylcarbamoyladenosine biosynthesis protein TsaE</fullName>
    </alternativeName>
</protein>
<dbReference type="AlphaFoldDB" id="A0A6M1S5I7"/>
<dbReference type="EMBL" id="JAAKYA010000096">
    <property type="protein sequence ID" value="NGO40510.1"/>
    <property type="molecule type" value="Genomic_DNA"/>
</dbReference>
<keyword evidence="7" id="KW-0547">Nucleotide-binding</keyword>
<dbReference type="GO" id="GO:0046872">
    <property type="term" value="F:metal ion binding"/>
    <property type="evidence" value="ECO:0007669"/>
    <property type="project" value="UniProtKB-KW"/>
</dbReference>
<comment type="similarity">
    <text evidence="2">Belongs to the TsaE family.</text>
</comment>
<evidence type="ECO:0000256" key="2">
    <source>
        <dbReference type="ARBA" id="ARBA00007599"/>
    </source>
</evidence>
<evidence type="ECO:0000256" key="3">
    <source>
        <dbReference type="ARBA" id="ARBA00019010"/>
    </source>
</evidence>
<accession>A0A6M1S5I7</accession>
<comment type="caution">
    <text evidence="11">The sequence shown here is derived from an EMBL/GenBank/DDBJ whole genome shotgun (WGS) entry which is preliminary data.</text>
</comment>
<keyword evidence="11" id="KW-0808">Transferase</keyword>
<sequence>MVVDVDTVTSEGPADTEALGRAWGGEVDPGWVILLYGELGAGKTVLVRGLARGLGSPARVHSPTFNLLHVYRGGRLPLFHLDLYRLDGPEAVVNAGLEEYLVNEGVTVIEWPERLVGTAPWPAWAPLPRRLRRVHLEILGPNRRRIIYEDVGLGLLG</sequence>
<dbReference type="SUPFAM" id="SSF52540">
    <property type="entry name" value="P-loop containing nucleoside triphosphate hydrolases"/>
    <property type="match status" value="1"/>
</dbReference>
<evidence type="ECO:0000256" key="7">
    <source>
        <dbReference type="ARBA" id="ARBA00022741"/>
    </source>
</evidence>